<dbReference type="Pfam" id="PF00001">
    <property type="entry name" value="7tm_1"/>
    <property type="match status" value="1"/>
</dbReference>
<dbReference type="PRINTS" id="PR00237">
    <property type="entry name" value="GPCRRHODOPSN"/>
</dbReference>
<evidence type="ECO:0000256" key="7">
    <source>
        <dbReference type="ARBA" id="ARBA00023224"/>
    </source>
</evidence>
<keyword evidence="3 8" id="KW-1133">Transmembrane helix</keyword>
<feature type="transmembrane region" description="Helical" evidence="8">
    <location>
        <begin position="152"/>
        <end position="172"/>
    </location>
</feature>
<feature type="domain" description="G-protein coupled receptors family 1 profile" evidence="9">
    <location>
        <begin position="44"/>
        <end position="331"/>
    </location>
</feature>
<evidence type="ECO:0000256" key="5">
    <source>
        <dbReference type="ARBA" id="ARBA00023136"/>
    </source>
</evidence>
<dbReference type="PROSITE" id="PS50262">
    <property type="entry name" value="G_PROTEIN_RECEP_F1_2"/>
    <property type="match status" value="1"/>
</dbReference>
<dbReference type="GO" id="GO:0016020">
    <property type="term" value="C:membrane"/>
    <property type="evidence" value="ECO:0007669"/>
    <property type="project" value="UniProtKB-SubCell"/>
</dbReference>
<evidence type="ECO:0000256" key="6">
    <source>
        <dbReference type="ARBA" id="ARBA00023170"/>
    </source>
</evidence>
<evidence type="ECO:0000256" key="2">
    <source>
        <dbReference type="ARBA" id="ARBA00022692"/>
    </source>
</evidence>
<keyword evidence="7" id="KW-0807">Transducer</keyword>
<dbReference type="PANTHER" id="PTHR24243">
    <property type="entry name" value="G-PROTEIN COUPLED RECEPTOR"/>
    <property type="match status" value="1"/>
</dbReference>
<dbReference type="Proteomes" id="UP000762676">
    <property type="component" value="Unassembled WGS sequence"/>
</dbReference>
<evidence type="ECO:0000259" key="9">
    <source>
        <dbReference type="PROSITE" id="PS50262"/>
    </source>
</evidence>
<dbReference type="PANTHER" id="PTHR24243:SF208">
    <property type="entry name" value="PYROKININ-1 RECEPTOR"/>
    <property type="match status" value="1"/>
</dbReference>
<organism evidence="10 11">
    <name type="scientific">Elysia marginata</name>
    <dbReference type="NCBI Taxonomy" id="1093978"/>
    <lineage>
        <taxon>Eukaryota</taxon>
        <taxon>Metazoa</taxon>
        <taxon>Spiralia</taxon>
        <taxon>Lophotrochozoa</taxon>
        <taxon>Mollusca</taxon>
        <taxon>Gastropoda</taxon>
        <taxon>Heterobranchia</taxon>
        <taxon>Euthyneura</taxon>
        <taxon>Panpulmonata</taxon>
        <taxon>Sacoglossa</taxon>
        <taxon>Placobranchoidea</taxon>
        <taxon>Plakobranchidae</taxon>
        <taxon>Elysia</taxon>
    </lineage>
</organism>
<dbReference type="SUPFAM" id="SSF81321">
    <property type="entry name" value="Family A G protein-coupled receptor-like"/>
    <property type="match status" value="1"/>
</dbReference>
<accession>A0AAV4HMC4</accession>
<evidence type="ECO:0000256" key="1">
    <source>
        <dbReference type="ARBA" id="ARBA00004141"/>
    </source>
</evidence>
<evidence type="ECO:0000313" key="10">
    <source>
        <dbReference type="EMBL" id="GFR98734.1"/>
    </source>
</evidence>
<feature type="transmembrane region" description="Helical" evidence="8">
    <location>
        <begin position="63"/>
        <end position="91"/>
    </location>
</feature>
<keyword evidence="11" id="KW-1185">Reference proteome</keyword>
<evidence type="ECO:0000256" key="3">
    <source>
        <dbReference type="ARBA" id="ARBA00022989"/>
    </source>
</evidence>
<gene>
    <name evidence="10" type="ORF">ElyMa_001026500</name>
</gene>
<keyword evidence="4" id="KW-0297">G-protein coupled receptor</keyword>
<dbReference type="InterPro" id="IPR017452">
    <property type="entry name" value="GPCR_Rhodpsn_7TM"/>
</dbReference>
<proteinExistence type="predicted"/>
<comment type="subcellular location">
    <subcellularLocation>
        <location evidence="1">Membrane</location>
        <topology evidence="1">Multi-pass membrane protein</topology>
    </subcellularLocation>
</comment>
<dbReference type="AlphaFoldDB" id="A0AAV4HMC4"/>
<evidence type="ECO:0000256" key="4">
    <source>
        <dbReference type="ARBA" id="ARBA00023040"/>
    </source>
</evidence>
<evidence type="ECO:0000256" key="8">
    <source>
        <dbReference type="SAM" id="Phobius"/>
    </source>
</evidence>
<comment type="caution">
    <text evidence="10">The sequence shown here is derived from an EMBL/GenBank/DDBJ whole genome shotgun (WGS) entry which is preliminary data.</text>
</comment>
<keyword evidence="6 10" id="KW-0675">Receptor</keyword>
<feature type="transmembrane region" description="Helical" evidence="8">
    <location>
        <begin position="209"/>
        <end position="230"/>
    </location>
</feature>
<feature type="transmembrane region" description="Helical" evidence="8">
    <location>
        <begin position="315"/>
        <end position="334"/>
    </location>
</feature>
<sequence length="352" mass="40133">MESSTTVFYLTRTAVEYPFKDDFYRTVKVLTPLCSCIVLFGFVSNIMNILVFLKSGARDNVTVLLLSLAVSDLLYLSLIAPSVGTTLIHSYFKSYVESWPFDYRVLLYLPYWPAFTAYDLSAFISVSMGVMRCACVAMPLKFKLVFSRSRTVKWVLFLVVLAVSLRLPVLTINRLGWRTDPLTNDTYAHVKSVKLDYMSKINDIVNRGVLIYLSYVTMVTCVLILTVKLYEASKIRRLCSTTGFSQTLDKQVADKPLVQGLSSKDLQVVKSVVLVCTIFILSQLPFLLVSTTRLFKQEFNTGKRLAYLFATLSQVSKVFSYLNASLNIFVYYNYNNKYRTVLRSLLCTKQKQ</sequence>
<dbReference type="EMBL" id="BMAT01002087">
    <property type="protein sequence ID" value="GFR98734.1"/>
    <property type="molecule type" value="Genomic_DNA"/>
</dbReference>
<dbReference type="InterPro" id="IPR000276">
    <property type="entry name" value="GPCR_Rhodpsn"/>
</dbReference>
<keyword evidence="5 8" id="KW-0472">Membrane</keyword>
<dbReference type="Gene3D" id="1.20.1070.10">
    <property type="entry name" value="Rhodopsin 7-helix transmembrane proteins"/>
    <property type="match status" value="1"/>
</dbReference>
<dbReference type="GO" id="GO:0004930">
    <property type="term" value="F:G protein-coupled receptor activity"/>
    <property type="evidence" value="ECO:0007669"/>
    <property type="project" value="UniProtKB-KW"/>
</dbReference>
<evidence type="ECO:0000313" key="11">
    <source>
        <dbReference type="Proteomes" id="UP000762676"/>
    </source>
</evidence>
<feature type="transmembrane region" description="Helical" evidence="8">
    <location>
        <begin position="272"/>
        <end position="295"/>
    </location>
</feature>
<reference evidence="10 11" key="1">
    <citation type="journal article" date="2021" name="Elife">
        <title>Chloroplast acquisition without the gene transfer in kleptoplastic sea slugs, Plakobranchus ocellatus.</title>
        <authorList>
            <person name="Maeda T."/>
            <person name="Takahashi S."/>
            <person name="Yoshida T."/>
            <person name="Shimamura S."/>
            <person name="Takaki Y."/>
            <person name="Nagai Y."/>
            <person name="Toyoda A."/>
            <person name="Suzuki Y."/>
            <person name="Arimoto A."/>
            <person name="Ishii H."/>
            <person name="Satoh N."/>
            <person name="Nishiyama T."/>
            <person name="Hasebe M."/>
            <person name="Maruyama T."/>
            <person name="Minagawa J."/>
            <person name="Obokata J."/>
            <person name="Shigenobu S."/>
        </authorList>
    </citation>
    <scope>NUCLEOTIDE SEQUENCE [LARGE SCALE GENOMIC DNA]</scope>
</reference>
<feature type="transmembrane region" description="Helical" evidence="8">
    <location>
        <begin position="29"/>
        <end position="51"/>
    </location>
</feature>
<keyword evidence="2 8" id="KW-0812">Transmembrane</keyword>
<protein>
    <submittedName>
        <fullName evidence="10">Chemosensory receptor A</fullName>
    </submittedName>
</protein>
<feature type="transmembrane region" description="Helical" evidence="8">
    <location>
        <begin position="111"/>
        <end position="131"/>
    </location>
</feature>
<name>A0AAV4HMC4_9GAST</name>